<evidence type="ECO:0000313" key="9">
    <source>
        <dbReference type="EMBL" id="QDV47334.1"/>
    </source>
</evidence>
<accession>A0A518I2Q9</accession>
<dbReference type="InterPro" id="IPR013022">
    <property type="entry name" value="Xyl_isomerase-like_TIM-brl"/>
</dbReference>
<dbReference type="PROSITE" id="PS51007">
    <property type="entry name" value="CYTC"/>
    <property type="match status" value="1"/>
</dbReference>
<dbReference type="SUPFAM" id="SSF49503">
    <property type="entry name" value="Cupredoxins"/>
    <property type="match status" value="1"/>
</dbReference>
<dbReference type="Gene3D" id="3.20.20.150">
    <property type="entry name" value="Divalent-metal-dependent TIM barrel enzymes"/>
    <property type="match status" value="1"/>
</dbReference>
<evidence type="ECO:0000259" key="8">
    <source>
        <dbReference type="PROSITE" id="PS51007"/>
    </source>
</evidence>
<feature type="domain" description="Cytochrome c" evidence="8">
    <location>
        <begin position="513"/>
        <end position="652"/>
    </location>
</feature>
<evidence type="ECO:0000313" key="10">
    <source>
        <dbReference type="Proteomes" id="UP000319004"/>
    </source>
</evidence>
<dbReference type="InterPro" id="IPR028871">
    <property type="entry name" value="BlueCu_1_BS"/>
</dbReference>
<evidence type="ECO:0000256" key="2">
    <source>
        <dbReference type="ARBA" id="ARBA00022723"/>
    </source>
</evidence>
<sequence length="1514" mass="167447" precursor="true">MANLRVLVTILLGVAVTTQCFAETPANFRDENLVAWCIVPFDSQKRDPAERAEMVKRLGLRRVAYDWRAEHVPTFEAEILQYKKHGIEYFAFWGLHDDALKLFEKHGLRPQIWQMLGSIEGETQAERVQTAASRLLPLVERTAKLGSKLGLYNHGGWGGEPENMIAVCDYLRRHHDAQHVGIVYNLHHAHEHLDDFAAVLKQLKPYLLCLNLNGMTRNGDQHGQKILPLGEGEFDVQLLTAVRDSGYDGPVGIIGHTQDDVELRLQDNLDGLHWLLPQIDGRPAGPKPTLRTYSPETAPPKRASETVGTLIDGRPEYRRPPITVECRVTLPDANGYNILVASDTKRSGDHWEIFSNNGTGNFTAYLPGMQPDHVHSQAMICDGKPHTVSMIYQPDRVRLLVDGKPAADQPIRSTGRDGRADKLAIGRLVEGGIGCRGQVHWVRISKGVRDIPADPVIDATQDDTTLLLWRSEKLSPRDGAQGPPNDAARLDFKNRDYSPELVSALVAKARADGDPHRGLLTFANANSACLSCHRIGHHGGSVGPDLTSIGKQRKPEELVESVLWPKRHIPPEYVAHLVLDESGQTHQGFLVREDEQQIVLRDPTANQPTEIAIPIDEIVLQREVGTLMPDNLAGAMSPEDLSGLLRFLFALGTDDGLPSYEMDTLLAHAQAHSHGPVEFPIERRPLKPEHWPSWQHHVNRDRVYDFYAKQADFFRQQPAAPPLLAEYPGLDGGDQGHWGNQNDTTWANDRWNQTELGSLMCGVVRVGKTTIPRGVCVRVGEHGELATCFNPDTLTYDAVWRDGFVTFSSHRHGFLDGLKIDGERLSQPRQPKPGQPFQYLGFYRIGERTVFSYRIGNETFLDAPDVKNGRLVRVVAPAEEHPLRHQLKNAPTQWPQTIETEIQFGSAKPYAVDTIGLPLENPWNALLFCGGHAFLPDGSALVCTMQGDVWRVTGIESPSTKATWRRFASGLHHPLGIVVDQDGIFVLGRDQITRLHDLNGDFEADYYECFSNAFRTSAAGHDFICGLQRDSRGNFYIASGNQGLVRISPDGQRAEVIATGFRNPDGLGLLPDGTVTVPASEGSWTPASMICAVANTSVPSDAARLPTRENEPVPHYGYGGPRDGQTPQLPLAYLPRGLDNSSGGQVFVESDSWGPLSGQLLHFSFGAGSHFLVLRDHVNGQAQAAVVPLPGEFRSGAHRGRFHPIDGQLYVSGMQGWGSYTPDDGCFQRVRYDGGDAQLPTGFHVHENGIALSFSMPLDAATVADPGNHFAQTWNYRYGPGYGSPEFSTRHPGVRGHDRLPIQSAHVLADRQTLFLELPELQRVNQLHLSVQSSPDQFHQLFITVHELDKPYADFPGYVSIRKTIAPHPIHADLAMATRSVPNPFQKKLAGAREIEIETGTNLSYATRSFRVSAGEPIGLTLSNPDVVPHNWALAKPGTIERVGVLADRSISDPEAALRHYIPSTTDVLAYTDVVLPGEQFTIYFQAPTQPGHYPYLCTFPGHWKVMNGVMIVE</sequence>
<organism evidence="9 10">
    <name type="scientific">Stieleria neptunia</name>
    <dbReference type="NCBI Taxonomy" id="2527979"/>
    <lineage>
        <taxon>Bacteria</taxon>
        <taxon>Pseudomonadati</taxon>
        <taxon>Planctomycetota</taxon>
        <taxon>Planctomycetia</taxon>
        <taxon>Pirellulales</taxon>
        <taxon>Pirellulaceae</taxon>
        <taxon>Stieleria</taxon>
    </lineage>
</organism>
<feature type="chain" id="PRO_5021960678" evidence="7">
    <location>
        <begin position="23"/>
        <end position="1514"/>
    </location>
</feature>
<keyword evidence="10" id="KW-1185">Reference proteome</keyword>
<dbReference type="GO" id="GO:0046872">
    <property type="term" value="F:metal ion binding"/>
    <property type="evidence" value="ECO:0007669"/>
    <property type="project" value="UniProtKB-KW"/>
</dbReference>
<dbReference type="InterPro" id="IPR013320">
    <property type="entry name" value="ConA-like_dom_sf"/>
</dbReference>
<dbReference type="GO" id="GO:0020037">
    <property type="term" value="F:heme binding"/>
    <property type="evidence" value="ECO:0007669"/>
    <property type="project" value="InterPro"/>
</dbReference>
<dbReference type="Pfam" id="PF01261">
    <property type="entry name" value="AP_endonuc_2"/>
    <property type="match status" value="1"/>
</dbReference>
<dbReference type="PROSITE" id="PS00196">
    <property type="entry name" value="COPPER_BLUE"/>
    <property type="match status" value="1"/>
</dbReference>
<dbReference type="KEGG" id="snep:Enr13x_72430"/>
<feature type="region of interest" description="Disordered" evidence="6">
    <location>
        <begin position="1103"/>
        <end position="1122"/>
    </location>
</feature>
<keyword evidence="4" id="KW-0186">Copper</keyword>
<reference evidence="9 10" key="1">
    <citation type="submission" date="2019-03" db="EMBL/GenBank/DDBJ databases">
        <title>Deep-cultivation of Planctomycetes and their phenomic and genomic characterization uncovers novel biology.</title>
        <authorList>
            <person name="Wiegand S."/>
            <person name="Jogler M."/>
            <person name="Boedeker C."/>
            <person name="Pinto D."/>
            <person name="Vollmers J."/>
            <person name="Rivas-Marin E."/>
            <person name="Kohn T."/>
            <person name="Peeters S.H."/>
            <person name="Heuer A."/>
            <person name="Rast P."/>
            <person name="Oberbeckmann S."/>
            <person name="Bunk B."/>
            <person name="Jeske O."/>
            <person name="Meyerdierks A."/>
            <person name="Storesund J.E."/>
            <person name="Kallscheuer N."/>
            <person name="Luecker S."/>
            <person name="Lage O.M."/>
            <person name="Pohl T."/>
            <person name="Merkel B.J."/>
            <person name="Hornburger P."/>
            <person name="Mueller R.-W."/>
            <person name="Bruemmer F."/>
            <person name="Labrenz M."/>
            <person name="Spormann A.M."/>
            <person name="Op den Camp H."/>
            <person name="Overmann J."/>
            <person name="Amann R."/>
            <person name="Jetten M.S.M."/>
            <person name="Mascher T."/>
            <person name="Medema M.H."/>
            <person name="Devos D.P."/>
            <person name="Kaster A.-K."/>
            <person name="Ovreas L."/>
            <person name="Rohde M."/>
            <person name="Galperin M.Y."/>
            <person name="Jogler C."/>
        </authorList>
    </citation>
    <scope>NUCLEOTIDE SEQUENCE [LARGE SCALE GENOMIC DNA]</scope>
    <source>
        <strain evidence="9 10">Enr13</strain>
    </source>
</reference>
<dbReference type="PANTHER" id="PTHR33546:SF1">
    <property type="entry name" value="LARGE, MULTIFUNCTIONAL SECRETED PROTEIN"/>
    <property type="match status" value="1"/>
</dbReference>
<proteinExistence type="predicted"/>
<dbReference type="Gene3D" id="2.60.40.420">
    <property type="entry name" value="Cupredoxins - blue copper proteins"/>
    <property type="match status" value="1"/>
</dbReference>
<dbReference type="SUPFAM" id="SSF49899">
    <property type="entry name" value="Concanavalin A-like lectins/glucanases"/>
    <property type="match status" value="1"/>
</dbReference>
<dbReference type="InterPro" id="IPR036909">
    <property type="entry name" value="Cyt_c-like_dom_sf"/>
</dbReference>
<dbReference type="Proteomes" id="UP000319004">
    <property type="component" value="Chromosome"/>
</dbReference>
<keyword evidence="1 5" id="KW-0349">Heme</keyword>
<dbReference type="Pfam" id="PF20601">
    <property type="entry name" value="DUF6797"/>
    <property type="match status" value="1"/>
</dbReference>
<dbReference type="InterPro" id="IPR036237">
    <property type="entry name" value="Xyl_isomerase-like_sf"/>
</dbReference>
<dbReference type="NCBIfam" id="TIGR02603">
    <property type="entry name" value="CxxCH_TIGR02603"/>
    <property type="match status" value="1"/>
</dbReference>
<evidence type="ECO:0000256" key="6">
    <source>
        <dbReference type="SAM" id="MobiDB-lite"/>
    </source>
</evidence>
<dbReference type="SUPFAM" id="SSF63829">
    <property type="entry name" value="Calcium-dependent phosphotriesterase"/>
    <property type="match status" value="1"/>
</dbReference>
<dbReference type="InterPro" id="IPR008972">
    <property type="entry name" value="Cupredoxin"/>
</dbReference>
<evidence type="ECO:0000256" key="4">
    <source>
        <dbReference type="ARBA" id="ARBA00023008"/>
    </source>
</evidence>
<dbReference type="SUPFAM" id="SSF51658">
    <property type="entry name" value="Xylose isomerase-like"/>
    <property type="match status" value="1"/>
</dbReference>
<dbReference type="Gene3D" id="1.10.760.10">
    <property type="entry name" value="Cytochrome c-like domain"/>
    <property type="match status" value="1"/>
</dbReference>
<dbReference type="SUPFAM" id="SSF46626">
    <property type="entry name" value="Cytochrome c"/>
    <property type="match status" value="1"/>
</dbReference>
<feature type="signal peptide" evidence="7">
    <location>
        <begin position="1"/>
        <end position="22"/>
    </location>
</feature>
<dbReference type="InterPro" id="IPR013427">
    <property type="entry name" value="Haem-bd_dom_put"/>
</dbReference>
<name>A0A518I2Q9_9BACT</name>
<keyword evidence="3 5" id="KW-0408">Iron</keyword>
<dbReference type="Gene3D" id="2.60.120.200">
    <property type="match status" value="1"/>
</dbReference>
<dbReference type="PANTHER" id="PTHR33546">
    <property type="entry name" value="LARGE, MULTIFUNCTIONAL SECRETED PROTEIN-RELATED"/>
    <property type="match status" value="1"/>
</dbReference>
<protein>
    <submittedName>
        <fullName evidence="9">Auracyanin-A</fullName>
    </submittedName>
</protein>
<keyword evidence="2 5" id="KW-0479">Metal-binding</keyword>
<dbReference type="InterPro" id="IPR009056">
    <property type="entry name" value="Cyt_c-like_dom"/>
</dbReference>
<dbReference type="GO" id="GO:0009055">
    <property type="term" value="F:electron transfer activity"/>
    <property type="evidence" value="ECO:0007669"/>
    <property type="project" value="InterPro"/>
</dbReference>
<evidence type="ECO:0000256" key="3">
    <source>
        <dbReference type="ARBA" id="ARBA00023004"/>
    </source>
</evidence>
<dbReference type="InterPro" id="IPR011042">
    <property type="entry name" value="6-blade_b-propeller_TolB-like"/>
</dbReference>
<feature type="region of interest" description="Disordered" evidence="6">
    <location>
        <begin position="285"/>
        <end position="305"/>
    </location>
</feature>
<dbReference type="OrthoDB" id="219211at2"/>
<evidence type="ECO:0000256" key="5">
    <source>
        <dbReference type="PROSITE-ProRule" id="PRU00433"/>
    </source>
</evidence>
<evidence type="ECO:0000256" key="7">
    <source>
        <dbReference type="SAM" id="SignalP"/>
    </source>
</evidence>
<dbReference type="Gene3D" id="2.120.10.30">
    <property type="entry name" value="TolB, C-terminal domain"/>
    <property type="match status" value="1"/>
</dbReference>
<keyword evidence="7" id="KW-0732">Signal</keyword>
<dbReference type="CDD" id="cd04233">
    <property type="entry name" value="Auracyanin"/>
    <property type="match status" value="1"/>
</dbReference>
<dbReference type="EMBL" id="CP037423">
    <property type="protein sequence ID" value="QDV47334.1"/>
    <property type="molecule type" value="Genomic_DNA"/>
</dbReference>
<gene>
    <name evidence="9" type="ORF">Enr13x_72430</name>
</gene>
<dbReference type="RefSeq" id="WP_145391414.1">
    <property type="nucleotide sequence ID" value="NZ_CP037423.1"/>
</dbReference>
<evidence type="ECO:0000256" key="1">
    <source>
        <dbReference type="ARBA" id="ARBA00022617"/>
    </source>
</evidence>
<dbReference type="InterPro" id="IPR046476">
    <property type="entry name" value="DUF6797"/>
</dbReference>